<evidence type="ECO:0000313" key="1">
    <source>
        <dbReference type="EMBL" id="BBY82287.1"/>
    </source>
</evidence>
<evidence type="ECO:0008006" key="3">
    <source>
        <dbReference type="Google" id="ProtNLM"/>
    </source>
</evidence>
<keyword evidence="2" id="KW-1185">Reference proteome</keyword>
<gene>
    <name evidence="1" type="ORF">MPUL_34450</name>
</gene>
<sequence length="115" mass="12884">MDVDEIERAILSEIANDAELRAELERIPDRVAETVRSFVPVDTGTAKASIDVKARRTPYKRIGYRPIKIGTVRSDDDPAKVNTLEYGRGATSEHGATEAFYMFAKAAARWRDIEL</sequence>
<dbReference type="Proteomes" id="UP000467252">
    <property type="component" value="Chromosome"/>
</dbReference>
<organism evidence="1 2">
    <name type="scientific">Mycolicibacterium pulveris</name>
    <name type="common">Mycobacterium pulveris</name>
    <dbReference type="NCBI Taxonomy" id="36813"/>
    <lineage>
        <taxon>Bacteria</taxon>
        <taxon>Bacillati</taxon>
        <taxon>Actinomycetota</taxon>
        <taxon>Actinomycetes</taxon>
        <taxon>Mycobacteriales</taxon>
        <taxon>Mycobacteriaceae</taxon>
        <taxon>Mycolicibacterium</taxon>
    </lineage>
</organism>
<proteinExistence type="predicted"/>
<dbReference type="AlphaFoldDB" id="A0A7I7ULV5"/>
<evidence type="ECO:0000313" key="2">
    <source>
        <dbReference type="Proteomes" id="UP000467252"/>
    </source>
</evidence>
<name>A0A7I7ULV5_MYCPV</name>
<dbReference type="RefSeq" id="WP_163902244.1">
    <property type="nucleotide sequence ID" value="NZ_AP022599.1"/>
</dbReference>
<dbReference type="EMBL" id="AP022599">
    <property type="protein sequence ID" value="BBY82287.1"/>
    <property type="molecule type" value="Genomic_DNA"/>
</dbReference>
<protein>
    <recommendedName>
        <fullName evidence="3">Bacteriophage protein</fullName>
    </recommendedName>
</protein>
<reference evidence="1 2" key="1">
    <citation type="journal article" date="2019" name="Emerg. Microbes Infect.">
        <title>Comprehensive subspecies identification of 175 nontuberculous mycobacteria species based on 7547 genomic profiles.</title>
        <authorList>
            <person name="Matsumoto Y."/>
            <person name="Kinjo T."/>
            <person name="Motooka D."/>
            <person name="Nabeya D."/>
            <person name="Jung N."/>
            <person name="Uechi K."/>
            <person name="Horii T."/>
            <person name="Iida T."/>
            <person name="Fujita J."/>
            <person name="Nakamura S."/>
        </authorList>
    </citation>
    <scope>NUCLEOTIDE SEQUENCE [LARGE SCALE GENOMIC DNA]</scope>
    <source>
        <strain evidence="1 2">JCM 6370</strain>
    </source>
</reference>
<accession>A0A7I7ULV5</accession>